<name>A0A5B7EQ59_PORTR</name>
<dbReference type="AlphaFoldDB" id="A0A5B7EQ59"/>
<reference evidence="2 3" key="1">
    <citation type="submission" date="2019-05" db="EMBL/GenBank/DDBJ databases">
        <title>Another draft genome of Portunus trituberculatus and its Hox gene families provides insights of decapod evolution.</title>
        <authorList>
            <person name="Jeong J.-H."/>
            <person name="Song I."/>
            <person name="Kim S."/>
            <person name="Choi T."/>
            <person name="Kim D."/>
            <person name="Ryu S."/>
            <person name="Kim W."/>
        </authorList>
    </citation>
    <scope>NUCLEOTIDE SEQUENCE [LARGE SCALE GENOMIC DNA]</scope>
    <source>
        <tissue evidence="2">Muscle</tissue>
    </source>
</reference>
<comment type="caution">
    <text evidence="2">The sequence shown here is derived from an EMBL/GenBank/DDBJ whole genome shotgun (WGS) entry which is preliminary data.</text>
</comment>
<protein>
    <submittedName>
        <fullName evidence="2">Uncharacterized protein</fullName>
    </submittedName>
</protein>
<evidence type="ECO:0000313" key="2">
    <source>
        <dbReference type="EMBL" id="MPC35083.1"/>
    </source>
</evidence>
<gene>
    <name evidence="2" type="ORF">E2C01_028497</name>
</gene>
<dbReference type="EMBL" id="VSRR010003196">
    <property type="protein sequence ID" value="MPC35083.1"/>
    <property type="molecule type" value="Genomic_DNA"/>
</dbReference>
<proteinExistence type="predicted"/>
<evidence type="ECO:0000256" key="1">
    <source>
        <dbReference type="SAM" id="MobiDB-lite"/>
    </source>
</evidence>
<feature type="region of interest" description="Disordered" evidence="1">
    <location>
        <begin position="1"/>
        <end position="26"/>
    </location>
</feature>
<keyword evidence="3" id="KW-1185">Reference proteome</keyword>
<dbReference type="Proteomes" id="UP000324222">
    <property type="component" value="Unassembled WGS sequence"/>
</dbReference>
<organism evidence="2 3">
    <name type="scientific">Portunus trituberculatus</name>
    <name type="common">Swimming crab</name>
    <name type="synonym">Neptunus trituberculatus</name>
    <dbReference type="NCBI Taxonomy" id="210409"/>
    <lineage>
        <taxon>Eukaryota</taxon>
        <taxon>Metazoa</taxon>
        <taxon>Ecdysozoa</taxon>
        <taxon>Arthropoda</taxon>
        <taxon>Crustacea</taxon>
        <taxon>Multicrustacea</taxon>
        <taxon>Malacostraca</taxon>
        <taxon>Eumalacostraca</taxon>
        <taxon>Eucarida</taxon>
        <taxon>Decapoda</taxon>
        <taxon>Pleocyemata</taxon>
        <taxon>Brachyura</taxon>
        <taxon>Eubrachyura</taxon>
        <taxon>Portunoidea</taxon>
        <taxon>Portunidae</taxon>
        <taxon>Portuninae</taxon>
        <taxon>Portunus</taxon>
    </lineage>
</organism>
<accession>A0A5B7EQ59</accession>
<evidence type="ECO:0000313" key="3">
    <source>
        <dbReference type="Proteomes" id="UP000324222"/>
    </source>
</evidence>
<sequence length="62" mass="7095">MPERRTCPLPPWSQHTEHTFPGRPPAQPPCRFLPFFPQPFLSRAAVVSARPQQQKDNKGDSQ</sequence>